<dbReference type="GO" id="GO:0012505">
    <property type="term" value="C:endomembrane system"/>
    <property type="evidence" value="ECO:0007669"/>
    <property type="project" value="UniProtKB-SubCell"/>
</dbReference>
<dbReference type="Pfam" id="PF00071">
    <property type="entry name" value="Ras"/>
    <property type="match status" value="1"/>
</dbReference>
<proteinExistence type="inferred from homology"/>
<dbReference type="GO" id="GO:0016192">
    <property type="term" value="P:vesicle-mediated transport"/>
    <property type="evidence" value="ECO:0000318"/>
    <property type="project" value="GO_Central"/>
</dbReference>
<evidence type="ECO:0000256" key="1">
    <source>
        <dbReference type="ARBA" id="ARBA00006270"/>
    </source>
</evidence>
<comment type="similarity">
    <text evidence="1">Belongs to the small GTPase superfamily. Rab family.</text>
</comment>
<dbReference type="FunFam" id="3.40.50.300:FF:001018">
    <property type="entry name" value="Rab family GTPase"/>
    <property type="match status" value="1"/>
</dbReference>
<dbReference type="OMA" id="FIERHGN"/>
<dbReference type="InterPro" id="IPR001806">
    <property type="entry name" value="Small_GTPase"/>
</dbReference>
<dbReference type="InterPro" id="IPR027417">
    <property type="entry name" value="P-loop_NTPase"/>
</dbReference>
<sequence length="209" mass="22958">MANQGTANGRGYNVFKLLLIGDAGVGKSCILLRFADDTFRESYMSTIGMDFRIRTLHMENDEVVKLQIWDTAGQERFRTITSPYYRGANGIIVVYAVNDQTSFEHVSKWLGDMEKFAPEEAVRLLIGNKCDLEIERQVTTEEGEELAASLGVPFIETSAKDSTNIEEAFVCIAKAIQEKQTLMAPARSRDAVSITAVTGKKAKGGCCGG</sequence>
<dbReference type="GO" id="GO:0003924">
    <property type="term" value="F:GTPase activity"/>
    <property type="evidence" value="ECO:0000318"/>
    <property type="project" value="GO_Central"/>
</dbReference>
<dbReference type="PROSITE" id="PS51419">
    <property type="entry name" value="RAB"/>
    <property type="match status" value="1"/>
</dbReference>
<dbReference type="SMART" id="SM00176">
    <property type="entry name" value="RAN"/>
    <property type="match status" value="1"/>
</dbReference>
<dbReference type="SMART" id="SM00174">
    <property type="entry name" value="RHO"/>
    <property type="match status" value="1"/>
</dbReference>
<reference evidence="8 9" key="1">
    <citation type="journal article" date="2014" name="Nat. Commun.">
        <title>Klebsormidium flaccidum genome reveals primary factors for plant terrestrial adaptation.</title>
        <authorList>
            <person name="Hori K."/>
            <person name="Maruyama F."/>
            <person name="Fujisawa T."/>
            <person name="Togashi T."/>
            <person name="Yamamoto N."/>
            <person name="Seo M."/>
            <person name="Sato S."/>
            <person name="Yamada T."/>
            <person name="Mori H."/>
            <person name="Tajima N."/>
            <person name="Moriyama T."/>
            <person name="Ikeuchi M."/>
            <person name="Watanabe M."/>
            <person name="Wada H."/>
            <person name="Kobayashi K."/>
            <person name="Saito M."/>
            <person name="Masuda T."/>
            <person name="Sasaki-Sekimoto Y."/>
            <person name="Mashiguchi K."/>
            <person name="Awai K."/>
            <person name="Shimojima M."/>
            <person name="Masuda S."/>
            <person name="Iwai M."/>
            <person name="Nobusawa T."/>
            <person name="Narise T."/>
            <person name="Kondo S."/>
            <person name="Saito H."/>
            <person name="Sato R."/>
            <person name="Murakawa M."/>
            <person name="Ihara Y."/>
            <person name="Oshima-Yamada Y."/>
            <person name="Ohtaka K."/>
            <person name="Satoh M."/>
            <person name="Sonobe K."/>
            <person name="Ishii M."/>
            <person name="Ohtani R."/>
            <person name="Kanamori-Sato M."/>
            <person name="Honoki R."/>
            <person name="Miyazaki D."/>
            <person name="Mochizuki H."/>
            <person name="Umetsu J."/>
            <person name="Higashi K."/>
            <person name="Shibata D."/>
            <person name="Kamiya Y."/>
            <person name="Sato N."/>
            <person name="Nakamura Y."/>
            <person name="Tabata S."/>
            <person name="Ida S."/>
            <person name="Kurokawa K."/>
            <person name="Ohta H."/>
        </authorList>
    </citation>
    <scope>NUCLEOTIDE SEQUENCE [LARGE SCALE GENOMIC DNA]</scope>
    <source>
        <strain evidence="8 9">NIES-2285</strain>
    </source>
</reference>
<evidence type="ECO:0000256" key="5">
    <source>
        <dbReference type="ARBA" id="ARBA00053444"/>
    </source>
</evidence>
<comment type="subcellular location">
    <subcellularLocation>
        <location evidence="4">Endomembrane system</location>
        <topology evidence="4">Lipid-anchor</topology>
    </subcellularLocation>
</comment>
<organism evidence="8 9">
    <name type="scientific">Klebsormidium nitens</name>
    <name type="common">Green alga</name>
    <name type="synonym">Ulothrix nitens</name>
    <dbReference type="NCBI Taxonomy" id="105231"/>
    <lineage>
        <taxon>Eukaryota</taxon>
        <taxon>Viridiplantae</taxon>
        <taxon>Streptophyta</taxon>
        <taxon>Klebsormidiophyceae</taxon>
        <taxon>Klebsormidiales</taxon>
        <taxon>Klebsormidiaceae</taxon>
        <taxon>Klebsormidium</taxon>
    </lineage>
</organism>
<dbReference type="NCBIfam" id="TIGR00231">
    <property type="entry name" value="small_GTP"/>
    <property type="match status" value="1"/>
</dbReference>
<dbReference type="PANTHER" id="PTHR47977">
    <property type="entry name" value="RAS-RELATED PROTEIN RAB"/>
    <property type="match status" value="1"/>
</dbReference>
<evidence type="ECO:0000256" key="7">
    <source>
        <dbReference type="ARBA" id="ARBA00081865"/>
    </source>
</evidence>
<evidence type="ECO:0000256" key="3">
    <source>
        <dbReference type="ARBA" id="ARBA00023134"/>
    </source>
</evidence>
<dbReference type="PROSITE" id="PS51421">
    <property type="entry name" value="RAS"/>
    <property type="match status" value="1"/>
</dbReference>
<keyword evidence="9" id="KW-1185">Reference proteome</keyword>
<protein>
    <recommendedName>
        <fullName evidence="6">Ras-related protein Rab-1</fullName>
    </recommendedName>
    <alternativeName>
        <fullName evidence="7">Small GTP-binding protein rab1</fullName>
    </alternativeName>
</protein>
<evidence type="ECO:0000313" key="8">
    <source>
        <dbReference type="EMBL" id="GAQ88998.1"/>
    </source>
</evidence>
<dbReference type="SMART" id="SM00175">
    <property type="entry name" value="RAB"/>
    <property type="match status" value="1"/>
</dbReference>
<evidence type="ECO:0000256" key="4">
    <source>
        <dbReference type="ARBA" id="ARBA00037868"/>
    </source>
</evidence>
<name>A0A1Y1ILL4_KLENI</name>
<keyword evidence="2" id="KW-0547">Nucleotide-binding</keyword>
<dbReference type="EMBL" id="DF237426">
    <property type="protein sequence ID" value="GAQ88998.1"/>
    <property type="molecule type" value="Genomic_DNA"/>
</dbReference>
<gene>
    <name evidence="8" type="ORF">KFL_004770050</name>
</gene>
<accession>A0A1Y1ILL4</accession>
<dbReference type="Gene3D" id="3.40.50.300">
    <property type="entry name" value="P-loop containing nucleotide triphosphate hydrolases"/>
    <property type="match status" value="1"/>
</dbReference>
<dbReference type="SUPFAM" id="SSF52540">
    <property type="entry name" value="P-loop containing nucleoside triphosphate hydrolases"/>
    <property type="match status" value="1"/>
</dbReference>
<dbReference type="PRINTS" id="PR00449">
    <property type="entry name" value="RASTRNSFRMNG"/>
</dbReference>
<dbReference type="SMART" id="SM00173">
    <property type="entry name" value="RAS"/>
    <property type="match status" value="1"/>
</dbReference>
<evidence type="ECO:0000256" key="2">
    <source>
        <dbReference type="ARBA" id="ARBA00022741"/>
    </source>
</evidence>
<comment type="function">
    <text evidence="5">Protein transport. Probably involved in vesicular traffic from ER to Golgi.</text>
</comment>
<dbReference type="OrthoDB" id="9989112at2759"/>
<evidence type="ECO:0000256" key="6">
    <source>
        <dbReference type="ARBA" id="ARBA00067099"/>
    </source>
</evidence>
<dbReference type="InterPro" id="IPR050227">
    <property type="entry name" value="Rab"/>
</dbReference>
<dbReference type="Proteomes" id="UP000054558">
    <property type="component" value="Unassembled WGS sequence"/>
</dbReference>
<keyword evidence="3" id="KW-0342">GTP-binding</keyword>
<dbReference type="GO" id="GO:0005525">
    <property type="term" value="F:GTP binding"/>
    <property type="evidence" value="ECO:0000318"/>
    <property type="project" value="GO_Central"/>
</dbReference>
<dbReference type="AlphaFoldDB" id="A0A1Y1ILL4"/>
<dbReference type="InterPro" id="IPR005225">
    <property type="entry name" value="Small_GTP-bd"/>
</dbReference>
<evidence type="ECO:0000313" key="9">
    <source>
        <dbReference type="Proteomes" id="UP000054558"/>
    </source>
</evidence>
<dbReference type="PROSITE" id="PS51420">
    <property type="entry name" value="RHO"/>
    <property type="match status" value="1"/>
</dbReference>
<dbReference type="STRING" id="105231.A0A1Y1ILL4"/>